<proteinExistence type="predicted"/>
<dbReference type="OrthoDB" id="5572734at2"/>
<evidence type="ECO:0000313" key="3">
    <source>
        <dbReference type="EMBL" id="QGW82032.1"/>
    </source>
</evidence>
<feature type="domain" description="ATP-grasp" evidence="2">
    <location>
        <begin position="219"/>
        <end position="292"/>
    </location>
</feature>
<dbReference type="Pfam" id="PF02655">
    <property type="entry name" value="ATP-grasp_3"/>
    <property type="match status" value="1"/>
</dbReference>
<evidence type="ECO:0000313" key="4">
    <source>
        <dbReference type="Proteomes" id="UP000425817"/>
    </source>
</evidence>
<accession>A0A6I6H573</accession>
<organism evidence="3 4">
    <name type="scientific">Variovorax paradoxus</name>
    <dbReference type="NCBI Taxonomy" id="34073"/>
    <lineage>
        <taxon>Bacteria</taxon>
        <taxon>Pseudomonadati</taxon>
        <taxon>Pseudomonadota</taxon>
        <taxon>Betaproteobacteria</taxon>
        <taxon>Burkholderiales</taxon>
        <taxon>Comamonadaceae</taxon>
        <taxon>Variovorax</taxon>
    </lineage>
</organism>
<dbReference type="Gene3D" id="3.30.470.20">
    <property type="entry name" value="ATP-grasp fold, B domain"/>
    <property type="match status" value="1"/>
</dbReference>
<dbReference type="GO" id="GO:0005524">
    <property type="term" value="F:ATP binding"/>
    <property type="evidence" value="ECO:0007669"/>
    <property type="project" value="UniProtKB-UniRule"/>
</dbReference>
<evidence type="ECO:0000256" key="1">
    <source>
        <dbReference type="PROSITE-ProRule" id="PRU00409"/>
    </source>
</evidence>
<dbReference type="InterPro" id="IPR016677">
    <property type="entry name" value="UCP016817_carboligase"/>
</dbReference>
<dbReference type="PIRSF" id="PIRSF016817">
    <property type="entry name" value="UCP016817_carboligase"/>
    <property type="match status" value="1"/>
</dbReference>
<keyword evidence="1" id="KW-0547">Nucleotide-binding</keyword>
<dbReference type="PROSITE" id="PS50975">
    <property type="entry name" value="ATP_GRASP"/>
    <property type="match status" value="1"/>
</dbReference>
<gene>
    <name evidence="3" type="ORF">GOQ09_10725</name>
</gene>
<name>A0A6I6H573_VARPD</name>
<dbReference type="GO" id="GO:0046872">
    <property type="term" value="F:metal ion binding"/>
    <property type="evidence" value="ECO:0007669"/>
    <property type="project" value="InterPro"/>
</dbReference>
<dbReference type="SUPFAM" id="SSF56059">
    <property type="entry name" value="Glutathione synthetase ATP-binding domain-like"/>
    <property type="match status" value="1"/>
</dbReference>
<keyword evidence="1" id="KW-0067">ATP-binding</keyword>
<dbReference type="InterPro" id="IPR003806">
    <property type="entry name" value="ATP-grasp_PylC-type"/>
</dbReference>
<dbReference type="AlphaFoldDB" id="A0A6I6H573"/>
<dbReference type="Proteomes" id="UP000425817">
    <property type="component" value="Chromosome"/>
</dbReference>
<reference evidence="3 4" key="1">
    <citation type="submission" date="2019-12" db="EMBL/GenBank/DDBJ databases">
        <title>Hybrid Genome Assemblies of two High G+C Isolates from Undergraduate Microbiology Courses.</title>
        <authorList>
            <person name="Ne Ville C.J."/>
            <person name="Enright D."/>
            <person name="Hernandez I."/>
            <person name="Dodsworth J."/>
            <person name="Orwin P.M."/>
        </authorList>
    </citation>
    <scope>NUCLEOTIDE SEQUENCE [LARGE SCALE GENOMIC DNA]</scope>
    <source>
        <strain evidence="3 4">CSUSB</strain>
    </source>
</reference>
<sequence length="384" mass="41325">MQTIAVAAISARAMAEAAANDGFKVVALDLFGDADTRRAASRWLPIGTPGSLQIDAASTLAALRRLAEEGEGGDAVMGWIAGSGFEGEPGLLEQGAAVLPLIGTTPHAVRRVRDPASFFGFLRTRVMPYPQVLLEPPEDPTGWLMKDAHGCGGWHVRHAPWSVEEPLSSHHYFQREVPGRPMSATFIANGGDVHVLGFNEMTVRRFGARPFVFCGAVGPVPVPENMAMRVTEIARALAAEFELRGLCSIDFMRDDDAIGVLEVNPRPPASMSLYRRPAGAPGLMHAHLRACLHGELPAVPAHAHAQDVEGIEILFARRSIQLDTAVARQLAEWPGIRDIPCAGQRFDIDDPVCTLTASGTSANEVRARLGESRERLLQSLETSA</sequence>
<dbReference type="InterPro" id="IPR011761">
    <property type="entry name" value="ATP-grasp"/>
</dbReference>
<protein>
    <submittedName>
        <fullName evidence="3">ATP-grasp domain-containing protein</fullName>
    </submittedName>
</protein>
<evidence type="ECO:0000259" key="2">
    <source>
        <dbReference type="PROSITE" id="PS50975"/>
    </source>
</evidence>
<dbReference type="EMBL" id="CP046622">
    <property type="protein sequence ID" value="QGW82032.1"/>
    <property type="molecule type" value="Genomic_DNA"/>
</dbReference>
<dbReference type="RefSeq" id="WP_157613413.1">
    <property type="nucleotide sequence ID" value="NZ_CP046622.1"/>
</dbReference>